<gene>
    <name evidence="1" type="ORF">LCL61_17560</name>
</gene>
<organism evidence="1 2">
    <name type="scientific">Amycolatopsis coloradensis</name>
    <dbReference type="NCBI Taxonomy" id="76021"/>
    <lineage>
        <taxon>Bacteria</taxon>
        <taxon>Bacillati</taxon>
        <taxon>Actinomycetota</taxon>
        <taxon>Actinomycetes</taxon>
        <taxon>Pseudonocardiales</taxon>
        <taxon>Pseudonocardiaceae</taxon>
        <taxon>Amycolatopsis</taxon>
    </lineage>
</organism>
<protein>
    <submittedName>
        <fullName evidence="1">Uncharacterized protein</fullName>
    </submittedName>
</protein>
<accession>A0ACD5BD38</accession>
<keyword evidence="2" id="KW-1185">Reference proteome</keyword>
<reference evidence="1" key="1">
    <citation type="submission" date="2023-10" db="EMBL/GenBank/DDBJ databases">
        <title>Whole genome sequencing of actinobacterial strain Amycolatopsis sp. (BCA-696) identifies the underlying plant growth-promoting genes.</title>
        <authorList>
            <person name="Gandham P."/>
            <person name="Vadla N."/>
            <person name="Saji A."/>
            <person name="Srinivas V."/>
            <person name="Ruperao P."/>
            <person name="Selvanayagam S."/>
            <person name="Saxena R.K."/>
            <person name="Rathore A."/>
            <person name="Gopalakrishnan S."/>
            <person name="Thakur V."/>
        </authorList>
    </citation>
    <scope>NUCLEOTIDE SEQUENCE</scope>
    <source>
        <strain evidence="1">BCA-696</strain>
    </source>
</reference>
<evidence type="ECO:0000313" key="1">
    <source>
        <dbReference type="EMBL" id="WYW17359.1"/>
    </source>
</evidence>
<proteinExistence type="predicted"/>
<dbReference type="Proteomes" id="UP001456344">
    <property type="component" value="Chromosome"/>
</dbReference>
<evidence type="ECO:0000313" key="2">
    <source>
        <dbReference type="Proteomes" id="UP001456344"/>
    </source>
</evidence>
<sequence>MRLRFRRDEPIRAATRAYRDADRRSSRITTDYLPGASTGCDRIAALNWLAGEEHYLAELVPLGSRLLDDSAVQDRIQGHLWVADLAGMVATAEHAADHGRSYRFGGYGLEADNWTVYLLSTYAKPGSLAGRAAVLDSLATHLHQRGYTDRVVRTATAIADAYRRTNR</sequence>
<name>A0ACD5BD38_9PSEU</name>
<dbReference type="EMBL" id="CP150484">
    <property type="protein sequence ID" value="WYW17359.1"/>
    <property type="molecule type" value="Genomic_DNA"/>
</dbReference>